<sequence>MTDQSQPLDLMSRYDTLNEGVLRAVLEEMVDGVVLINRLGIIREVNPAVTRIFGYERKEMLGANVSLLVPSPDRERHDQYLRNYLQTGEGRIIGVGRTVHGQRKDGSLFPMELAVSEVKAGGEHLFAGIVRDISERHQFHQTLALFRRAMDSAYNGIAIADVDAEGERISYANAAFAQITGIPAVDLLGRSLTLLACEGEDGQTCTAMVSQMRTGGSMRRTLRCQRPDGSLFWNDVTLSPIFNERGEISQCIAVLADATALKESEQALRRSRDALERQVEARTENLTEVVRQLRREIEERTRVESALRLSEQRLANAQRIARLGHWEWEIATGRLYWSAEVYNLLGLGPEFTTPDYERFLEMIPGDDRQRLQEAIARCLEHGLPYEIDHRITCPDGSERILHEDGELVYDDEGKPLLLRGTAQDITERHDYQNRLRHLANFDPVTGLPNRTLFKDRLQHALANATRNQRLVALLFLDMDQFKNVNDSLGHMMGDELLRQTAERLLGCVREGDTVARFGGDEFIILLENIEHSEQASLSAERVVQAMRRPFRLGEHEHFCNVSIGISLYPEDDEHPEDLVRHADSAMYLAKAQGGAGYRFYTPDMNTRAMERLLLQNQLHQALELGQFQVHYQPQMDLRSGRICGVEALVRWQHPERGLVPPAEFIPMAEDTGLIEPLGEWVLRTAAREVRGWQDRGLPALNLSVNLSPRQFRHPDLPGMVERVLAESGLEAERLELEITERLIIVDLEHTVDTLSRIARLGVRVSIDDFGTGHSSLAYLKRLPVHALKIDREFVDGIGQDSDDAAIAEAVIALGRTLRLQVIAEGVETREQASFLREHGCDAVQGFFIARPMPAGELTGWLS</sequence>
<dbReference type="InterPro" id="IPR001633">
    <property type="entry name" value="EAL_dom"/>
</dbReference>
<dbReference type="PROSITE" id="PS50887">
    <property type="entry name" value="GGDEF"/>
    <property type="match status" value="1"/>
</dbReference>
<accession>B8GMU1</accession>
<reference evidence="16 17" key="1">
    <citation type="journal article" date="2011" name="Stand. Genomic Sci.">
        <title>Complete genome sequence of 'Thioalkalivibrio sulfidophilus' HL-EbGr7.</title>
        <authorList>
            <person name="Muyzer G."/>
            <person name="Sorokin D.Y."/>
            <person name="Mavromatis K."/>
            <person name="Lapidus A."/>
            <person name="Clum A."/>
            <person name="Ivanova N."/>
            <person name="Pati A."/>
            <person name="d'Haeseleer P."/>
            <person name="Woyke T."/>
            <person name="Kyrpides N.C."/>
        </authorList>
    </citation>
    <scope>NUCLEOTIDE SEQUENCE [LARGE SCALE GENOMIC DNA]</scope>
    <source>
        <strain evidence="16 17">HL-EbGR7</strain>
    </source>
</reference>
<evidence type="ECO:0000259" key="13">
    <source>
        <dbReference type="PROSITE" id="PS50113"/>
    </source>
</evidence>
<dbReference type="Pfam" id="PF00990">
    <property type="entry name" value="GGDEF"/>
    <property type="match status" value="1"/>
</dbReference>
<dbReference type="InterPro" id="IPR029787">
    <property type="entry name" value="Nucleotide_cyclase"/>
</dbReference>
<dbReference type="Gene3D" id="3.30.450.20">
    <property type="entry name" value="PAS domain"/>
    <property type="match status" value="3"/>
</dbReference>
<evidence type="ECO:0000313" key="16">
    <source>
        <dbReference type="EMBL" id="ACL73756.1"/>
    </source>
</evidence>
<evidence type="ECO:0000256" key="11">
    <source>
        <dbReference type="SAM" id="Coils"/>
    </source>
</evidence>
<keyword evidence="11" id="KW-0175">Coiled coil</keyword>
<evidence type="ECO:0000256" key="8">
    <source>
        <dbReference type="ARBA" id="ARBA00051114"/>
    </source>
</evidence>
<dbReference type="Gene3D" id="2.10.70.100">
    <property type="match status" value="1"/>
</dbReference>
<dbReference type="SUPFAM" id="SSF55073">
    <property type="entry name" value="Nucleotide cyclase"/>
    <property type="match status" value="1"/>
</dbReference>
<evidence type="ECO:0000256" key="3">
    <source>
        <dbReference type="ARBA" id="ARBA00022636"/>
    </source>
</evidence>
<dbReference type="InterPro" id="IPR043128">
    <property type="entry name" value="Rev_trsase/Diguanyl_cyclase"/>
</dbReference>
<dbReference type="SMART" id="SM00052">
    <property type="entry name" value="EAL"/>
    <property type="match status" value="1"/>
</dbReference>
<dbReference type="InterPro" id="IPR035965">
    <property type="entry name" value="PAS-like_dom_sf"/>
</dbReference>
<comment type="function">
    <text evidence="9">Putative oxygen sensor; modulates the activity of FixJ, a transcriptional activator of nitrogen fixation fixK gene. FixL probably acts as a kinase that phosphorylates FixJ.</text>
</comment>
<dbReference type="PANTHER" id="PTHR44757:SF2">
    <property type="entry name" value="BIOFILM ARCHITECTURE MAINTENANCE PROTEIN MBAA"/>
    <property type="match status" value="1"/>
</dbReference>
<evidence type="ECO:0000256" key="7">
    <source>
        <dbReference type="ARBA" id="ARBA00022840"/>
    </source>
</evidence>
<protein>
    <recommendedName>
        <fullName evidence="10">Sensor protein FixL</fullName>
        <ecNumber evidence="2">3.1.4.52</ecNumber>
    </recommendedName>
</protein>
<dbReference type="InterPro" id="IPR000014">
    <property type="entry name" value="PAS"/>
</dbReference>
<dbReference type="Pfam" id="PF00563">
    <property type="entry name" value="EAL"/>
    <property type="match status" value="1"/>
</dbReference>
<dbReference type="PROSITE" id="PS50112">
    <property type="entry name" value="PAS"/>
    <property type="match status" value="2"/>
</dbReference>
<dbReference type="CDD" id="cd01949">
    <property type="entry name" value="GGDEF"/>
    <property type="match status" value="1"/>
</dbReference>
<dbReference type="PROSITE" id="PS50113">
    <property type="entry name" value="PAC"/>
    <property type="match status" value="2"/>
</dbReference>
<feature type="coiled-coil region" evidence="11">
    <location>
        <begin position="258"/>
        <end position="296"/>
    </location>
</feature>
<dbReference type="InterPro" id="IPR013655">
    <property type="entry name" value="PAS_fold_3"/>
</dbReference>
<dbReference type="SMART" id="SM00267">
    <property type="entry name" value="GGDEF"/>
    <property type="match status" value="1"/>
</dbReference>
<feature type="domain" description="GGDEF" evidence="15">
    <location>
        <begin position="469"/>
        <end position="602"/>
    </location>
</feature>
<organism evidence="16 17">
    <name type="scientific">Thioalkalivibrio sulfidiphilus (strain HL-EbGR7)</name>
    <dbReference type="NCBI Taxonomy" id="396588"/>
    <lineage>
        <taxon>Bacteria</taxon>
        <taxon>Pseudomonadati</taxon>
        <taxon>Pseudomonadota</taxon>
        <taxon>Gammaproteobacteria</taxon>
        <taxon>Chromatiales</taxon>
        <taxon>Ectothiorhodospiraceae</taxon>
        <taxon>Thioalkalivibrio</taxon>
    </lineage>
</organism>
<dbReference type="GO" id="GO:0005524">
    <property type="term" value="F:ATP binding"/>
    <property type="evidence" value="ECO:0007669"/>
    <property type="project" value="UniProtKB-KW"/>
</dbReference>
<dbReference type="InterPro" id="IPR013767">
    <property type="entry name" value="PAS_fold"/>
</dbReference>
<evidence type="ECO:0000259" key="12">
    <source>
        <dbReference type="PROSITE" id="PS50112"/>
    </source>
</evidence>
<keyword evidence="6" id="KW-0418">Kinase</keyword>
<dbReference type="InterPro" id="IPR000160">
    <property type="entry name" value="GGDEF_dom"/>
</dbReference>
<keyword evidence="17" id="KW-1185">Reference proteome</keyword>
<dbReference type="InterPro" id="IPR001610">
    <property type="entry name" value="PAC"/>
</dbReference>
<dbReference type="FunFam" id="3.30.70.270:FF:000001">
    <property type="entry name" value="Diguanylate cyclase domain protein"/>
    <property type="match status" value="1"/>
</dbReference>
<evidence type="ECO:0000256" key="6">
    <source>
        <dbReference type="ARBA" id="ARBA00022777"/>
    </source>
</evidence>
<evidence type="ECO:0000259" key="14">
    <source>
        <dbReference type="PROSITE" id="PS50883"/>
    </source>
</evidence>
<dbReference type="FunFam" id="3.20.20.450:FF:000001">
    <property type="entry name" value="Cyclic di-GMP phosphodiesterase yahA"/>
    <property type="match status" value="1"/>
</dbReference>
<evidence type="ECO:0000256" key="1">
    <source>
        <dbReference type="ARBA" id="ARBA00001946"/>
    </source>
</evidence>
<comment type="catalytic activity">
    <reaction evidence="8">
        <text>3',3'-c-di-GMP + H2O = 5'-phosphoguanylyl(3'-&gt;5')guanosine + H(+)</text>
        <dbReference type="Rhea" id="RHEA:24902"/>
        <dbReference type="ChEBI" id="CHEBI:15377"/>
        <dbReference type="ChEBI" id="CHEBI:15378"/>
        <dbReference type="ChEBI" id="CHEBI:58754"/>
        <dbReference type="ChEBI" id="CHEBI:58805"/>
        <dbReference type="EC" id="3.1.4.52"/>
    </reaction>
    <physiologicalReaction direction="left-to-right" evidence="8">
        <dbReference type="Rhea" id="RHEA:24903"/>
    </physiologicalReaction>
</comment>
<evidence type="ECO:0000313" key="17">
    <source>
        <dbReference type="Proteomes" id="UP000002383"/>
    </source>
</evidence>
<keyword evidence="7" id="KW-0067">ATP-binding</keyword>
<dbReference type="Pfam" id="PF00989">
    <property type="entry name" value="PAS"/>
    <property type="match status" value="1"/>
</dbReference>
<feature type="domain" description="EAL" evidence="14">
    <location>
        <begin position="611"/>
        <end position="862"/>
    </location>
</feature>
<dbReference type="InterPro" id="IPR000700">
    <property type="entry name" value="PAS-assoc_C"/>
</dbReference>
<evidence type="ECO:0000256" key="2">
    <source>
        <dbReference type="ARBA" id="ARBA00012282"/>
    </source>
</evidence>
<dbReference type="GO" id="GO:0071111">
    <property type="term" value="F:cyclic-guanylate-specific phosphodiesterase activity"/>
    <property type="evidence" value="ECO:0007669"/>
    <property type="project" value="UniProtKB-EC"/>
</dbReference>
<dbReference type="CDD" id="cd01948">
    <property type="entry name" value="EAL"/>
    <property type="match status" value="1"/>
</dbReference>
<dbReference type="OrthoDB" id="5603059at2"/>
<dbReference type="NCBIfam" id="TIGR00254">
    <property type="entry name" value="GGDEF"/>
    <property type="match status" value="1"/>
</dbReference>
<feature type="domain" description="PAC" evidence="13">
    <location>
        <begin position="385"/>
        <end position="437"/>
    </location>
</feature>
<dbReference type="PROSITE" id="PS50883">
    <property type="entry name" value="EAL"/>
    <property type="match status" value="1"/>
</dbReference>
<dbReference type="Pfam" id="PF08447">
    <property type="entry name" value="PAS_3"/>
    <property type="match status" value="1"/>
</dbReference>
<evidence type="ECO:0000256" key="5">
    <source>
        <dbReference type="ARBA" id="ARBA00022741"/>
    </source>
</evidence>
<dbReference type="SMART" id="SM00086">
    <property type="entry name" value="PAC"/>
    <property type="match status" value="3"/>
</dbReference>
<dbReference type="Gene3D" id="3.20.20.450">
    <property type="entry name" value="EAL domain"/>
    <property type="match status" value="1"/>
</dbReference>
<dbReference type="RefSeq" id="WP_012639231.1">
    <property type="nucleotide sequence ID" value="NC_011901.1"/>
</dbReference>
<dbReference type="GO" id="GO:0071732">
    <property type="term" value="P:cellular response to nitric oxide"/>
    <property type="evidence" value="ECO:0007669"/>
    <property type="project" value="UniProtKB-ARBA"/>
</dbReference>
<dbReference type="EC" id="3.1.4.52" evidence="2"/>
<proteinExistence type="predicted"/>
<dbReference type="GO" id="GO:0016301">
    <property type="term" value="F:kinase activity"/>
    <property type="evidence" value="ECO:0007669"/>
    <property type="project" value="UniProtKB-KW"/>
</dbReference>
<dbReference type="AlphaFoldDB" id="B8GMU1"/>
<keyword evidence="3" id="KW-0973">c-di-GMP</keyword>
<dbReference type="eggNOG" id="COG5001">
    <property type="taxonomic scope" value="Bacteria"/>
</dbReference>
<evidence type="ECO:0000256" key="9">
    <source>
        <dbReference type="ARBA" id="ARBA00059827"/>
    </source>
</evidence>
<dbReference type="SUPFAM" id="SSF55785">
    <property type="entry name" value="PYP-like sensor domain (PAS domain)"/>
    <property type="match status" value="3"/>
</dbReference>
<dbReference type="Pfam" id="PF13426">
    <property type="entry name" value="PAS_9"/>
    <property type="match status" value="1"/>
</dbReference>
<dbReference type="InterPro" id="IPR012226">
    <property type="entry name" value="Diguanyl_cyclase/Pdiesterase"/>
</dbReference>
<feature type="domain" description="PAC" evidence="13">
    <location>
        <begin position="218"/>
        <end position="270"/>
    </location>
</feature>
<dbReference type="HOGENOM" id="CLU_000445_70_20_6"/>
<dbReference type="GO" id="GO:0006355">
    <property type="term" value="P:regulation of DNA-templated transcription"/>
    <property type="evidence" value="ECO:0007669"/>
    <property type="project" value="InterPro"/>
</dbReference>
<gene>
    <name evidence="16" type="ordered locus">Tgr7_2681</name>
</gene>
<dbReference type="Gene3D" id="3.30.70.270">
    <property type="match status" value="1"/>
</dbReference>
<keyword evidence="4" id="KW-0808">Transferase</keyword>
<evidence type="ECO:0000259" key="15">
    <source>
        <dbReference type="PROSITE" id="PS50887"/>
    </source>
</evidence>
<name>B8GMU1_THISH</name>
<comment type="cofactor">
    <cofactor evidence="1">
        <name>Mg(2+)</name>
        <dbReference type="ChEBI" id="CHEBI:18420"/>
    </cofactor>
</comment>
<evidence type="ECO:0000256" key="4">
    <source>
        <dbReference type="ARBA" id="ARBA00022679"/>
    </source>
</evidence>
<feature type="domain" description="PAS" evidence="12">
    <location>
        <begin position="142"/>
        <end position="216"/>
    </location>
</feature>
<feature type="domain" description="PAS" evidence="12">
    <location>
        <begin position="18"/>
        <end position="88"/>
    </location>
</feature>
<keyword evidence="5" id="KW-0547">Nucleotide-binding</keyword>
<dbReference type="SUPFAM" id="SSF141868">
    <property type="entry name" value="EAL domain-like"/>
    <property type="match status" value="1"/>
</dbReference>
<evidence type="ECO:0000256" key="10">
    <source>
        <dbReference type="ARBA" id="ARBA00070616"/>
    </source>
</evidence>
<dbReference type="PIRSF" id="PIRSF005925">
    <property type="entry name" value="Dos"/>
    <property type="match status" value="1"/>
</dbReference>
<dbReference type="SMART" id="SM00091">
    <property type="entry name" value="PAS"/>
    <property type="match status" value="3"/>
</dbReference>
<dbReference type="FunFam" id="3.30.450.20:FF:000060">
    <property type="entry name" value="Sensor protein FixL"/>
    <property type="match status" value="1"/>
</dbReference>
<dbReference type="STRING" id="396588.Tgr7_2681"/>
<dbReference type="KEGG" id="tgr:Tgr7_2681"/>
<dbReference type="InterPro" id="IPR035919">
    <property type="entry name" value="EAL_sf"/>
</dbReference>
<dbReference type="PANTHER" id="PTHR44757">
    <property type="entry name" value="DIGUANYLATE CYCLASE DGCP"/>
    <property type="match status" value="1"/>
</dbReference>
<dbReference type="CDD" id="cd00130">
    <property type="entry name" value="PAS"/>
    <property type="match status" value="3"/>
</dbReference>
<dbReference type="Proteomes" id="UP000002383">
    <property type="component" value="Chromosome"/>
</dbReference>
<dbReference type="InterPro" id="IPR052155">
    <property type="entry name" value="Biofilm_reg_signaling"/>
</dbReference>
<dbReference type="NCBIfam" id="TIGR00229">
    <property type="entry name" value="sensory_box"/>
    <property type="match status" value="3"/>
</dbReference>
<dbReference type="EMBL" id="CP001339">
    <property type="protein sequence ID" value="ACL73756.1"/>
    <property type="molecule type" value="Genomic_DNA"/>
</dbReference>